<feature type="signal peptide" evidence="2">
    <location>
        <begin position="1"/>
        <end position="25"/>
    </location>
</feature>
<evidence type="ECO:0000256" key="1">
    <source>
        <dbReference type="SAM" id="MobiDB-lite"/>
    </source>
</evidence>
<evidence type="ECO:0000256" key="2">
    <source>
        <dbReference type="SAM" id="SignalP"/>
    </source>
</evidence>
<evidence type="ECO:0000313" key="5">
    <source>
        <dbReference type="Proteomes" id="UP000028186"/>
    </source>
</evidence>
<dbReference type="RefSeq" id="WP_040125686.1">
    <property type="nucleotide sequence ID" value="NZ_HG938356.1"/>
</dbReference>
<dbReference type="AlphaFoldDB" id="A0A068THS2"/>
<feature type="domain" description="SH3b" evidence="3">
    <location>
        <begin position="262"/>
        <end position="311"/>
    </location>
</feature>
<feature type="compositionally biased region" description="Polar residues" evidence="1">
    <location>
        <begin position="227"/>
        <end position="236"/>
    </location>
</feature>
<keyword evidence="2" id="KW-0732">Signal</keyword>
<sequence>MRLRCRGAYIFLLLGMLGLCDGAEARLSYTSQQTDKGTHYLVVRGAFDLTDNIQDFVTAVRASGATVIFFNSTGGNVKKAMELGRAIRLLKMTTVQLRGDECASACSLAFLGGIERYAQPGSIGVHKSSFADTSGLTVEEAVSTVQQLTAEVMTYIMEMGVDPALLTLALQYDSNDIRYLSGSEMLKLRVAMNFPTAETAQPQQSLMPSPAPSPTLPPAPQAYAPTGNPTVTSLTQPMEAPPEPSLLIPPAQSGRVQHPKGSVTLKAGPAGSSRTITQVANGAAVTILADTEKWFKVSVVGKVGYLHHSWVWVTQFEAAPFGTAFVQVKSFDNLSETRDYIRNSTLPLSAYLATNGWFAITLDRTFTDGQFAARLTDELKQSKAVPDDSMATYGNAFVRKVCCSR</sequence>
<geneLocation type="plasmid" evidence="5">
    <name>II</name>
</geneLocation>
<evidence type="ECO:0000313" key="4">
    <source>
        <dbReference type="EMBL" id="CDN57055.1"/>
    </source>
</evidence>
<dbReference type="Proteomes" id="UP000028186">
    <property type="component" value="Plasmid pHAMBI1141a"/>
</dbReference>
<dbReference type="InterPro" id="IPR029045">
    <property type="entry name" value="ClpP/crotonase-like_dom_sf"/>
</dbReference>
<feature type="region of interest" description="Disordered" evidence="1">
    <location>
        <begin position="199"/>
        <end position="244"/>
    </location>
</feature>
<dbReference type="EMBL" id="HG938356">
    <property type="protein sequence ID" value="CDN57055.1"/>
    <property type="molecule type" value="Genomic_DNA"/>
</dbReference>
<dbReference type="eggNOG" id="COG3904">
    <property type="taxonomic scope" value="Bacteria"/>
</dbReference>
<accession>A0A068THS2</accession>
<feature type="chain" id="PRO_5001653967" evidence="2">
    <location>
        <begin position="26"/>
        <end position="405"/>
    </location>
</feature>
<dbReference type="HOGENOM" id="CLU_779952_0_0_5"/>
<dbReference type="PATRIC" id="fig|1028801.3.peg.4820"/>
<dbReference type="Gene3D" id="3.90.226.10">
    <property type="entry name" value="2-enoyl-CoA Hydratase, Chain A, domain 1"/>
    <property type="match status" value="1"/>
</dbReference>
<gene>
    <name evidence="4" type="ORF">RG1141_PA02200</name>
</gene>
<reference evidence="5" key="1">
    <citation type="journal article" date="2014" name="BMC Genomics">
        <title>Genome sequencing of two Neorhizobium galegae strains reveals a noeT gene responsible for the unusual acetylation of the nodulation factors.</title>
        <authorList>
            <person name="Osterman J."/>
            <person name="Marsh J."/>
            <person name="Laine P.K."/>
            <person name="Zeng Z."/>
            <person name="Alatalo E."/>
            <person name="Sullivan J.T."/>
            <person name="Young J.P."/>
            <person name="Thomas-Oates J."/>
            <person name="Paulin L."/>
            <person name="Lindstrom K."/>
        </authorList>
    </citation>
    <scope>NUCLEOTIDE SEQUENCE [LARGE SCALE GENOMIC DNA]</scope>
    <source>
        <strain evidence="5">HAMBI 1141</strain>
        <plasmid evidence="5">II</plasmid>
    </source>
</reference>
<dbReference type="KEGG" id="ngl:RG1141_PA02200"/>
<evidence type="ECO:0000259" key="3">
    <source>
        <dbReference type="Pfam" id="PF08239"/>
    </source>
</evidence>
<dbReference type="Pfam" id="PF08239">
    <property type="entry name" value="SH3_3"/>
    <property type="match status" value="1"/>
</dbReference>
<organism evidence="4 5">
    <name type="scientific">Neorhizobium galegae bv. officinalis bv. officinalis str. HAMBI 1141</name>
    <dbReference type="NCBI Taxonomy" id="1028801"/>
    <lineage>
        <taxon>Bacteria</taxon>
        <taxon>Pseudomonadati</taxon>
        <taxon>Pseudomonadota</taxon>
        <taxon>Alphaproteobacteria</taxon>
        <taxon>Hyphomicrobiales</taxon>
        <taxon>Rhizobiaceae</taxon>
        <taxon>Rhizobium/Agrobacterium group</taxon>
        <taxon>Neorhizobium</taxon>
    </lineage>
</organism>
<dbReference type="InterPro" id="IPR003646">
    <property type="entry name" value="SH3-like_bac-type"/>
</dbReference>
<dbReference type="SUPFAM" id="SSF52096">
    <property type="entry name" value="ClpP/crotonase"/>
    <property type="match status" value="1"/>
</dbReference>
<feature type="compositionally biased region" description="Pro residues" evidence="1">
    <location>
        <begin position="209"/>
        <end position="220"/>
    </location>
</feature>
<dbReference type="Gene3D" id="2.30.30.40">
    <property type="entry name" value="SH3 Domains"/>
    <property type="match status" value="1"/>
</dbReference>
<proteinExistence type="predicted"/>
<name>A0A068THS2_NEOGA</name>
<protein>
    <submittedName>
        <fullName evidence="4">Putative periplasmic protein</fullName>
    </submittedName>
</protein>
<keyword evidence="4" id="KW-0614">Plasmid</keyword>